<gene>
    <name evidence="4" type="ORF">GGR13_001071</name>
</gene>
<sequence length="359" mass="39167">MKPLSRLLVAALAWAGMTGTALAQTYSPVEGTVDLGAFQTSRGETIPDLKMHYRALGQPVTDAAGRVTNAVLLLHGTSGTGAQFLSPQFAGELFGPGQPLDTAKYYIIMPDNLGHGASSKPSNGLRAAFPEYGYADMVEAQRRMLVEGLKVDRLRLILGTSMGCMHIFVWGTTHPDAADSLMPMACQPTQIVGRNRLWRTMLKDAIRSDPAWNGGNYVEQPVGGLRTAVNLLLLAGSAPMAMQVDLATPEAVDGYLATQMERRVPALDANDLWYQVNASWDYDPSARLDRMTAPTVWINSADDFINPPELGLPEQFLPRMANVTYRLVPNAAEGKGHGTHTWARFWKDDLVALLARTER</sequence>
<dbReference type="EMBL" id="JACHOR010000002">
    <property type="protein sequence ID" value="MBB5745487.1"/>
    <property type="molecule type" value="Genomic_DNA"/>
</dbReference>
<dbReference type="PANTHER" id="PTHR32268:SF11">
    <property type="entry name" value="HOMOSERINE O-ACETYLTRANSFERASE"/>
    <property type="match status" value="1"/>
</dbReference>
<evidence type="ECO:0000256" key="1">
    <source>
        <dbReference type="ARBA" id="ARBA00022679"/>
    </source>
</evidence>
<dbReference type="EC" id="2.3.1.31" evidence="4"/>
<reference evidence="4 5" key="1">
    <citation type="submission" date="2020-08" db="EMBL/GenBank/DDBJ databases">
        <title>Genomic Encyclopedia of Type Strains, Phase IV (KMG-IV): sequencing the most valuable type-strain genomes for metagenomic binning, comparative biology and taxonomic classification.</title>
        <authorList>
            <person name="Goeker M."/>
        </authorList>
    </citation>
    <scope>NUCLEOTIDE SEQUENCE [LARGE SCALE GENOMIC DNA]</scope>
    <source>
        <strain evidence="4 5">DSM 4737</strain>
    </source>
</reference>
<evidence type="ECO:0000256" key="2">
    <source>
        <dbReference type="SAM" id="SignalP"/>
    </source>
</evidence>
<feature type="domain" description="AB hydrolase-1" evidence="3">
    <location>
        <begin position="69"/>
        <end position="310"/>
    </location>
</feature>
<name>A0A7W9CHS6_9CAUL</name>
<evidence type="ECO:0000259" key="3">
    <source>
        <dbReference type="Pfam" id="PF00561"/>
    </source>
</evidence>
<dbReference type="RefSeq" id="WP_343060300.1">
    <property type="nucleotide sequence ID" value="NZ_JACHOR010000002.1"/>
</dbReference>
<proteinExistence type="predicted"/>
<dbReference type="InterPro" id="IPR000073">
    <property type="entry name" value="AB_hydrolase_1"/>
</dbReference>
<accession>A0A7W9CHS6</accession>
<protein>
    <submittedName>
        <fullName evidence="4">Homoserine O-acetyltransferase</fullName>
        <ecNumber evidence="4">2.3.1.31</ecNumber>
    </submittedName>
</protein>
<dbReference type="Gene3D" id="3.40.50.1820">
    <property type="entry name" value="alpha/beta hydrolase"/>
    <property type="match status" value="1"/>
</dbReference>
<keyword evidence="5" id="KW-1185">Reference proteome</keyword>
<dbReference type="GO" id="GO:0004414">
    <property type="term" value="F:homoserine O-acetyltransferase activity"/>
    <property type="evidence" value="ECO:0007669"/>
    <property type="project" value="UniProtKB-EC"/>
</dbReference>
<dbReference type="Pfam" id="PF00561">
    <property type="entry name" value="Abhydrolase_1"/>
    <property type="match status" value="1"/>
</dbReference>
<dbReference type="NCBIfam" id="NF005071">
    <property type="entry name" value="PRK06489.1"/>
    <property type="match status" value="1"/>
</dbReference>
<keyword evidence="4" id="KW-0012">Acyltransferase</keyword>
<keyword evidence="1 4" id="KW-0808">Transferase</keyword>
<comment type="caution">
    <text evidence="4">The sequence shown here is derived from an EMBL/GenBank/DDBJ whole genome shotgun (WGS) entry which is preliminary data.</text>
</comment>
<organism evidence="4 5">
    <name type="scientific">Brevundimonas variabilis</name>
    <dbReference type="NCBI Taxonomy" id="74312"/>
    <lineage>
        <taxon>Bacteria</taxon>
        <taxon>Pseudomonadati</taxon>
        <taxon>Pseudomonadota</taxon>
        <taxon>Alphaproteobacteria</taxon>
        <taxon>Caulobacterales</taxon>
        <taxon>Caulobacteraceae</taxon>
        <taxon>Brevundimonas</taxon>
    </lineage>
</organism>
<dbReference type="InterPro" id="IPR029058">
    <property type="entry name" value="AB_hydrolase_fold"/>
</dbReference>
<dbReference type="GO" id="GO:0009086">
    <property type="term" value="P:methionine biosynthetic process"/>
    <property type="evidence" value="ECO:0007669"/>
    <property type="project" value="TreeGrafter"/>
</dbReference>
<feature type="chain" id="PRO_5030929134" evidence="2">
    <location>
        <begin position="24"/>
        <end position="359"/>
    </location>
</feature>
<dbReference type="Proteomes" id="UP000545037">
    <property type="component" value="Unassembled WGS sequence"/>
</dbReference>
<dbReference type="AlphaFoldDB" id="A0A7W9CHS6"/>
<dbReference type="PANTHER" id="PTHR32268">
    <property type="entry name" value="HOMOSERINE O-ACETYLTRANSFERASE"/>
    <property type="match status" value="1"/>
</dbReference>
<dbReference type="SUPFAM" id="SSF53474">
    <property type="entry name" value="alpha/beta-Hydrolases"/>
    <property type="match status" value="1"/>
</dbReference>
<keyword evidence="2" id="KW-0732">Signal</keyword>
<evidence type="ECO:0000313" key="4">
    <source>
        <dbReference type="EMBL" id="MBB5745487.1"/>
    </source>
</evidence>
<dbReference type="InterPro" id="IPR008220">
    <property type="entry name" value="HAT_MetX-like"/>
</dbReference>
<dbReference type="GO" id="GO:0009092">
    <property type="term" value="P:homoserine metabolic process"/>
    <property type="evidence" value="ECO:0007669"/>
    <property type="project" value="TreeGrafter"/>
</dbReference>
<evidence type="ECO:0000313" key="5">
    <source>
        <dbReference type="Proteomes" id="UP000545037"/>
    </source>
</evidence>
<feature type="signal peptide" evidence="2">
    <location>
        <begin position="1"/>
        <end position="23"/>
    </location>
</feature>